<dbReference type="Pfam" id="PF18566">
    <property type="entry name" value="Ldi"/>
    <property type="match status" value="1"/>
</dbReference>
<protein>
    <recommendedName>
        <fullName evidence="1">Linalool dehydratase/isomerase domain-containing protein</fullName>
    </recommendedName>
</protein>
<sequence length="462" mass="52397">MGAHPTELFAAPRAIPSAQVPSAHPELNDRAVGWLRFLWEKATTQDNWTRWGQPHMWWDQYTFPGVLGYPRFDLAYSSYGLIVMADQTPAWREVYTRIADELASRYVTYWGAVDWLTQIGPDPARAEYPPQFMGGIPPEHRGNYDRIGWTANGIEPWGLQEDPIGADGNLFYRGWLNLTLSIYRYVSGDDKWEQPFAVTGYRDQEFEWDHHRLAEHLERQWRDHPEGPQCENTKIWPFCNSAATLGQYLYDKIHGTSRYDPVHGWLEYMKDNYMGVSSSGELEWFTSWYDPLIDYKANGGPGSGLNVAFLVLPQDREFASFLYETSANASGWNDPRVAARPNNNGLLLARDLGDETAVARLSAAAEARSDPRFFGEHNEMFGFWSSNEAYPRGQASAMSMLAEIGEGSVWSDAFQAPYLDKYDAPTVEGIDFPSLGVRQAWNDPQGGVLHVSTYAMTPDVRG</sequence>
<gene>
    <name evidence="2" type="ORF">METZ01_LOCUS28445</name>
</gene>
<dbReference type="EMBL" id="UINC01001250">
    <property type="protein sequence ID" value="SUZ75591.1"/>
    <property type="molecule type" value="Genomic_DNA"/>
</dbReference>
<reference evidence="2" key="1">
    <citation type="submission" date="2018-05" db="EMBL/GenBank/DDBJ databases">
        <authorList>
            <person name="Lanie J.A."/>
            <person name="Ng W.-L."/>
            <person name="Kazmierczak K.M."/>
            <person name="Andrzejewski T.M."/>
            <person name="Davidsen T.M."/>
            <person name="Wayne K.J."/>
            <person name="Tettelin H."/>
            <person name="Glass J.I."/>
            <person name="Rusch D."/>
            <person name="Podicherti R."/>
            <person name="Tsui H.-C.T."/>
            <person name="Winkler M.E."/>
        </authorList>
    </citation>
    <scope>NUCLEOTIDE SEQUENCE</scope>
</reference>
<evidence type="ECO:0000313" key="2">
    <source>
        <dbReference type="EMBL" id="SUZ75591.1"/>
    </source>
</evidence>
<dbReference type="AlphaFoldDB" id="A0A381Q8D4"/>
<evidence type="ECO:0000259" key="1">
    <source>
        <dbReference type="Pfam" id="PF18566"/>
    </source>
</evidence>
<name>A0A381Q8D4_9ZZZZ</name>
<feature type="non-terminal residue" evidence="2">
    <location>
        <position position="462"/>
    </location>
</feature>
<proteinExistence type="predicted"/>
<feature type="domain" description="Linalool dehydratase/isomerase" evidence="1">
    <location>
        <begin position="161"/>
        <end position="411"/>
    </location>
</feature>
<accession>A0A381Q8D4</accession>
<organism evidence="2">
    <name type="scientific">marine metagenome</name>
    <dbReference type="NCBI Taxonomy" id="408172"/>
    <lineage>
        <taxon>unclassified sequences</taxon>
        <taxon>metagenomes</taxon>
        <taxon>ecological metagenomes</taxon>
    </lineage>
</organism>
<dbReference type="InterPro" id="IPR041411">
    <property type="entry name" value="Ldi"/>
</dbReference>